<dbReference type="EMBL" id="JAUBDI010000003">
    <property type="protein sequence ID" value="MDW0112473.1"/>
    <property type="molecule type" value="Genomic_DNA"/>
</dbReference>
<evidence type="ECO:0000259" key="2">
    <source>
        <dbReference type="Pfam" id="PF11181"/>
    </source>
</evidence>
<evidence type="ECO:0000313" key="3">
    <source>
        <dbReference type="EMBL" id="MDW0112473.1"/>
    </source>
</evidence>
<dbReference type="Proteomes" id="UP001282284">
    <property type="component" value="Unassembled WGS sequence"/>
</dbReference>
<name>A0ABU4G678_9BACL</name>
<feature type="compositionally biased region" description="Basic and acidic residues" evidence="1">
    <location>
        <begin position="177"/>
        <end position="195"/>
    </location>
</feature>
<dbReference type="Pfam" id="PF11181">
    <property type="entry name" value="YflT"/>
    <property type="match status" value="1"/>
</dbReference>
<dbReference type="RefSeq" id="WP_317942369.1">
    <property type="nucleotide sequence ID" value="NZ_JAUBDI010000003.1"/>
</dbReference>
<sequence length="316" mass="36057">MQEKTFVGLFGTEETLIAALEDLRKKGIRPEDMYIIAQREEDVEVFRQRTYDEIHSTPSNWLDRFIGFISGENHVRSMLVEVGFDEADLRKYEAEIRQGKWLLYVEGEPKKTVYEIHAERYSNEKNLLNRSVGEAESLNRMDNDSVGVSKDGLPKNEYRDSVIFEDRAYTTSISERMTSRDGDDNDPIRRKEQGHIGRAGGESLGTPTPSPSHLHQQRQAIVQDNQHLQSFTRHETELRNTATSILNATNDDVISLQPSATVSSISKKAEKSSATSTHYTAMQQTPNKPIIIDLRGVNKDKNEVENWLIQDEEDLT</sequence>
<feature type="compositionally biased region" description="Polar residues" evidence="1">
    <location>
        <begin position="205"/>
        <end position="217"/>
    </location>
</feature>
<organism evidence="3 4">
    <name type="scientific">Sporosarcina saromensis</name>
    <dbReference type="NCBI Taxonomy" id="359365"/>
    <lineage>
        <taxon>Bacteria</taxon>
        <taxon>Bacillati</taxon>
        <taxon>Bacillota</taxon>
        <taxon>Bacilli</taxon>
        <taxon>Bacillales</taxon>
        <taxon>Caryophanaceae</taxon>
        <taxon>Sporosarcina</taxon>
    </lineage>
</organism>
<comment type="caution">
    <text evidence="3">The sequence shown here is derived from an EMBL/GenBank/DDBJ whole genome shotgun (WGS) entry which is preliminary data.</text>
</comment>
<proteinExistence type="predicted"/>
<evidence type="ECO:0000256" key="1">
    <source>
        <dbReference type="SAM" id="MobiDB-lite"/>
    </source>
</evidence>
<accession>A0ABU4G678</accession>
<evidence type="ECO:0000313" key="4">
    <source>
        <dbReference type="Proteomes" id="UP001282284"/>
    </source>
</evidence>
<dbReference type="InterPro" id="IPR025889">
    <property type="entry name" value="GSP17M-like_dom"/>
</dbReference>
<feature type="region of interest" description="Disordered" evidence="1">
    <location>
        <begin position="173"/>
        <end position="217"/>
    </location>
</feature>
<protein>
    <submittedName>
        <fullName evidence="3">General stress protein</fullName>
    </submittedName>
</protein>
<feature type="domain" description="General stress protein 17M-like" evidence="2">
    <location>
        <begin position="6"/>
        <end position="99"/>
    </location>
</feature>
<gene>
    <name evidence="3" type="ORF">QT711_04695</name>
</gene>
<reference evidence="3 4" key="1">
    <citation type="submission" date="2023-06" db="EMBL/GenBank/DDBJ databases">
        <title>Sporosarcina sp. nov., isolated from Korean traditional fermented seafood 'Jeotgal'.</title>
        <authorList>
            <person name="Yang A.I."/>
            <person name="Shin N.-R."/>
        </authorList>
    </citation>
    <scope>NUCLEOTIDE SEQUENCE [LARGE SCALE GENOMIC DNA]</scope>
    <source>
        <strain evidence="3 4">KCTC13119</strain>
    </source>
</reference>
<keyword evidence="4" id="KW-1185">Reference proteome</keyword>